<dbReference type="OrthoDB" id="5975154at2759"/>
<feature type="transmembrane region" description="Helical" evidence="18">
    <location>
        <begin position="431"/>
        <end position="453"/>
    </location>
</feature>
<reference evidence="23" key="1">
    <citation type="submission" date="2020-12" db="UniProtKB">
        <authorList>
            <consortium name="WormBaseParasite"/>
        </authorList>
    </citation>
    <scope>IDENTIFICATION</scope>
    <source>
        <strain evidence="23">MHco3</strain>
    </source>
</reference>
<keyword evidence="2" id="KW-1003">Cell membrane</keyword>
<dbReference type="NCBIfam" id="TIGR00860">
    <property type="entry name" value="LIC"/>
    <property type="match status" value="1"/>
</dbReference>
<dbReference type="GO" id="GO:0045211">
    <property type="term" value="C:postsynaptic membrane"/>
    <property type="evidence" value="ECO:0007669"/>
    <property type="project" value="UniProtKB-SubCell"/>
</dbReference>
<dbReference type="CDD" id="cd18997">
    <property type="entry name" value="LGIC_ECD_nAChR"/>
    <property type="match status" value="1"/>
</dbReference>
<evidence type="ECO:0000256" key="12">
    <source>
        <dbReference type="ARBA" id="ARBA00023257"/>
    </source>
</evidence>
<dbReference type="CDD" id="cd19051">
    <property type="entry name" value="LGIC_TM_cation"/>
    <property type="match status" value="1"/>
</dbReference>
<dbReference type="AlphaFoldDB" id="A0A7I4Y174"/>
<dbReference type="FunFam" id="2.70.170.10:FF:000061">
    <property type="entry name" value="Ligand-gated ion channel 4"/>
    <property type="match status" value="1"/>
</dbReference>
<evidence type="ECO:0000256" key="4">
    <source>
        <dbReference type="ARBA" id="ARBA00022729"/>
    </source>
</evidence>
<dbReference type="PROSITE" id="PS00236">
    <property type="entry name" value="NEUROTR_ION_CHANNEL"/>
    <property type="match status" value="1"/>
</dbReference>
<evidence type="ECO:0000256" key="15">
    <source>
        <dbReference type="ARBA" id="ARBA00034104"/>
    </source>
</evidence>
<sequence length="674" mass="77392">MLLLLLPTTLSLLLLRSTLGHLGHERNTHSTTKKASVPTDQSPTPSNAQENRSVYISDSDVSTGPSANASDLLKERTSNDQLVYSLLSNQSQVSPRPNGRKRSTTTSLTTQNTRLSRFGTEFSSGGLPPEIHQEVHLNERRLYHALQTKHFADGTEERLYRTLLSEERYEKDVRPTGHHSQPTNVTFGFLLNQIVEMDERNQVLTTRSWLNINWMDKRLTWNYTEWGGIKTIYIPYRRLWKPDIILVNNAIREYHASLVSTDIMVTSNGNVTWLFSALFRSSCPIRVRYYPFDDQECDLKFASWSHDASEIDLGLNTDKGDLSSYMNNSEFDLLDMIAIKEVVSFPSNPLSKWPTIVVRIKMHRRPLFYIFNHIIPCVLISSMAVLGFLMPPETGEKINMIITTLLSMGVYLQSITESIPPTSEAVPLIGMYYVSSLFMVCLATCVNVITLNMHRNGAANQGRHVPCWMEKWVLGYLASLMRMSIREPDSISLLKIAQSKKSTIRRSSIMRDLKRIKNHDHKRGGLQQSTECDCITQDNHLSYVEAIPQLSSNGTNGGSHSYKQFQSESAFLGRIVGEQILPRISVTRSVMLSEFDHRFRRILKRIYRSLQQHEIREEIIDERQRIQWQWQQLASVVDRLLLVLFSLATLFTIFFFLLLPVGLRDEDEHLRTYN</sequence>
<keyword evidence="7 18" id="KW-0406">Ion transport</keyword>
<evidence type="ECO:0000256" key="14">
    <source>
        <dbReference type="ARBA" id="ARBA00023303"/>
    </source>
</evidence>
<keyword evidence="6" id="KW-0770">Synapse</keyword>
<dbReference type="GO" id="GO:0022848">
    <property type="term" value="F:acetylcholine-gated monoatomic cation-selective channel activity"/>
    <property type="evidence" value="ECO:0007669"/>
    <property type="project" value="InterPro"/>
</dbReference>
<keyword evidence="11" id="KW-0325">Glycoprotein</keyword>
<dbReference type="InterPro" id="IPR002394">
    <property type="entry name" value="Nicotinic_acetylcholine_rcpt"/>
</dbReference>
<dbReference type="InterPro" id="IPR018000">
    <property type="entry name" value="Neurotransmitter_ion_chnl_CS"/>
</dbReference>
<name>A0A7I4Y174_HAECO</name>
<evidence type="ECO:0000256" key="13">
    <source>
        <dbReference type="ARBA" id="ARBA00023286"/>
    </source>
</evidence>
<dbReference type="SUPFAM" id="SSF63712">
    <property type="entry name" value="Nicotinic receptor ligand binding domain-like"/>
    <property type="match status" value="1"/>
</dbReference>
<keyword evidence="10" id="KW-0675">Receptor</keyword>
<evidence type="ECO:0000256" key="6">
    <source>
        <dbReference type="ARBA" id="ARBA00023018"/>
    </source>
</evidence>
<dbReference type="FunFam" id="1.20.58.390:FF:000043">
    <property type="entry name" value="AcetylCholine Receptor"/>
    <property type="match status" value="1"/>
</dbReference>
<dbReference type="OMA" id="IVIRIHM"/>
<evidence type="ECO:0000256" key="2">
    <source>
        <dbReference type="ARBA" id="ARBA00022475"/>
    </source>
</evidence>
<evidence type="ECO:0000256" key="10">
    <source>
        <dbReference type="ARBA" id="ARBA00023170"/>
    </source>
</evidence>
<keyword evidence="22" id="KW-1185">Reference proteome</keyword>
<keyword evidence="4 18" id="KW-0732">Signal</keyword>
<keyword evidence="8 18" id="KW-0472">Membrane</keyword>
<proteinExistence type="inferred from homology"/>
<dbReference type="PANTHER" id="PTHR18945">
    <property type="entry name" value="NEUROTRANSMITTER GATED ION CHANNEL"/>
    <property type="match status" value="1"/>
</dbReference>
<evidence type="ECO:0000256" key="9">
    <source>
        <dbReference type="ARBA" id="ARBA00023157"/>
    </source>
</evidence>
<feature type="transmembrane region" description="Helical" evidence="18">
    <location>
        <begin position="367"/>
        <end position="389"/>
    </location>
</feature>
<feature type="domain" description="Neurotransmitter-gated ion-channel ligand-binding" evidence="20">
    <location>
        <begin position="156"/>
        <end position="366"/>
    </location>
</feature>
<evidence type="ECO:0000256" key="19">
    <source>
        <dbReference type="SAM" id="MobiDB-lite"/>
    </source>
</evidence>
<evidence type="ECO:0000256" key="18">
    <source>
        <dbReference type="RuleBase" id="RU000687"/>
    </source>
</evidence>
<evidence type="ECO:0000256" key="16">
    <source>
        <dbReference type="ARBA" id="ARBA00061606"/>
    </source>
</evidence>
<dbReference type="InterPro" id="IPR036719">
    <property type="entry name" value="Neuro-gated_channel_TM_sf"/>
</dbReference>
<evidence type="ECO:0000256" key="11">
    <source>
        <dbReference type="ARBA" id="ARBA00023180"/>
    </source>
</evidence>
<feature type="region of interest" description="Disordered" evidence="19">
    <location>
        <begin position="87"/>
        <end position="113"/>
    </location>
</feature>
<feature type="transmembrane region" description="Helical" evidence="18">
    <location>
        <begin position="401"/>
        <end position="419"/>
    </location>
</feature>
<evidence type="ECO:0000256" key="1">
    <source>
        <dbReference type="ARBA" id="ARBA00022448"/>
    </source>
</evidence>
<feature type="domain" description="Neurotransmitter-gated ion-channel transmembrane" evidence="21">
    <location>
        <begin position="374"/>
        <end position="654"/>
    </location>
</feature>
<feature type="chain" id="PRO_5029947508" description="Ligand-gated ion channel 4" evidence="18">
    <location>
        <begin position="21"/>
        <end position="674"/>
    </location>
</feature>
<evidence type="ECO:0000259" key="21">
    <source>
        <dbReference type="Pfam" id="PF02932"/>
    </source>
</evidence>
<evidence type="ECO:0000256" key="7">
    <source>
        <dbReference type="ARBA" id="ARBA00023065"/>
    </source>
</evidence>
<comment type="subcellular location">
    <subcellularLocation>
        <location evidence="15">Postsynaptic cell membrane</location>
        <topology evidence="15">Multi-pass membrane protein</topology>
    </subcellularLocation>
</comment>
<evidence type="ECO:0000259" key="20">
    <source>
        <dbReference type="Pfam" id="PF02931"/>
    </source>
</evidence>
<organism evidence="22 23">
    <name type="scientific">Haemonchus contortus</name>
    <name type="common">Barber pole worm</name>
    <dbReference type="NCBI Taxonomy" id="6289"/>
    <lineage>
        <taxon>Eukaryota</taxon>
        <taxon>Metazoa</taxon>
        <taxon>Ecdysozoa</taxon>
        <taxon>Nematoda</taxon>
        <taxon>Chromadorea</taxon>
        <taxon>Rhabditida</taxon>
        <taxon>Rhabditina</taxon>
        <taxon>Rhabditomorpha</taxon>
        <taxon>Strongyloidea</taxon>
        <taxon>Trichostrongylidae</taxon>
        <taxon>Haemonchus</taxon>
    </lineage>
</organism>
<keyword evidence="3 18" id="KW-0812">Transmembrane</keyword>
<feature type="signal peptide" evidence="18">
    <location>
        <begin position="1"/>
        <end position="20"/>
    </location>
</feature>
<accession>A0A7I4Y174</accession>
<evidence type="ECO:0000256" key="8">
    <source>
        <dbReference type="ARBA" id="ARBA00023136"/>
    </source>
</evidence>
<dbReference type="WBParaSite" id="HCON_00041490-00001">
    <property type="protein sequence ID" value="HCON_00041490-00001"/>
    <property type="gene ID" value="HCON_00041490"/>
</dbReference>
<dbReference type="InterPro" id="IPR006029">
    <property type="entry name" value="Neurotrans-gated_channel_TM"/>
</dbReference>
<dbReference type="Gene3D" id="2.70.170.10">
    <property type="entry name" value="Neurotransmitter-gated ion-channel ligand-binding domain"/>
    <property type="match status" value="1"/>
</dbReference>
<dbReference type="InterPro" id="IPR038050">
    <property type="entry name" value="Neuro_actylchol_rec"/>
</dbReference>
<dbReference type="Proteomes" id="UP000025227">
    <property type="component" value="Unplaced"/>
</dbReference>
<dbReference type="PRINTS" id="PR00252">
    <property type="entry name" value="NRIONCHANNEL"/>
</dbReference>
<keyword evidence="14 18" id="KW-0407">Ion channel</keyword>
<evidence type="ECO:0000256" key="3">
    <source>
        <dbReference type="ARBA" id="ARBA00022692"/>
    </source>
</evidence>
<keyword evidence="12" id="KW-0628">Postsynaptic cell membrane</keyword>
<dbReference type="GO" id="GO:0004888">
    <property type="term" value="F:transmembrane signaling receptor activity"/>
    <property type="evidence" value="ECO:0007669"/>
    <property type="project" value="InterPro"/>
</dbReference>
<keyword evidence="5 18" id="KW-1133">Transmembrane helix</keyword>
<dbReference type="Pfam" id="PF02931">
    <property type="entry name" value="Neur_chan_LBD"/>
    <property type="match status" value="1"/>
</dbReference>
<protein>
    <recommendedName>
        <fullName evidence="17">Ligand-gated ion channel 4</fullName>
    </recommendedName>
</protein>
<dbReference type="Pfam" id="PF02932">
    <property type="entry name" value="Neur_chan_memb"/>
    <property type="match status" value="1"/>
</dbReference>
<feature type="region of interest" description="Disordered" evidence="19">
    <location>
        <begin position="24"/>
        <end position="70"/>
    </location>
</feature>
<keyword evidence="9" id="KW-1015">Disulfide bond</keyword>
<dbReference type="InterPro" id="IPR006201">
    <property type="entry name" value="Neur_channel"/>
</dbReference>
<comment type="similarity">
    <text evidence="16 18">Belongs to the ligand-gated ion channel (TC 1.A.9) family.</text>
</comment>
<feature type="compositionally biased region" description="Polar residues" evidence="19">
    <location>
        <begin position="29"/>
        <end position="69"/>
    </location>
</feature>
<feature type="compositionally biased region" description="Low complexity" evidence="19">
    <location>
        <begin position="104"/>
        <end position="113"/>
    </location>
</feature>
<evidence type="ECO:0000256" key="5">
    <source>
        <dbReference type="ARBA" id="ARBA00022989"/>
    </source>
</evidence>
<keyword evidence="1 18" id="KW-0813">Transport</keyword>
<evidence type="ECO:0000256" key="17">
    <source>
        <dbReference type="ARBA" id="ARBA00070708"/>
    </source>
</evidence>
<evidence type="ECO:0000313" key="22">
    <source>
        <dbReference type="Proteomes" id="UP000025227"/>
    </source>
</evidence>
<dbReference type="InterPro" id="IPR036734">
    <property type="entry name" value="Neur_chan_lig-bd_sf"/>
</dbReference>
<keyword evidence="13" id="KW-1071">Ligand-gated ion channel</keyword>
<dbReference type="InterPro" id="IPR006202">
    <property type="entry name" value="Neur_chan_lig-bd"/>
</dbReference>
<feature type="transmembrane region" description="Helical" evidence="18">
    <location>
        <begin position="640"/>
        <end position="663"/>
    </location>
</feature>
<dbReference type="SUPFAM" id="SSF90112">
    <property type="entry name" value="Neurotransmitter-gated ion-channel transmembrane pore"/>
    <property type="match status" value="1"/>
</dbReference>
<dbReference type="PRINTS" id="PR00254">
    <property type="entry name" value="NICOTINICR"/>
</dbReference>
<evidence type="ECO:0000313" key="23">
    <source>
        <dbReference type="WBParaSite" id="HCON_00041490-00001"/>
    </source>
</evidence>
<dbReference type="Gene3D" id="1.20.58.390">
    <property type="entry name" value="Neurotransmitter-gated ion-channel transmembrane domain"/>
    <property type="match status" value="1"/>
</dbReference>